<keyword evidence="1" id="KW-0175">Coiled coil</keyword>
<keyword evidence="4" id="KW-1185">Reference proteome</keyword>
<dbReference type="Proteomes" id="UP001445335">
    <property type="component" value="Unassembled WGS sequence"/>
</dbReference>
<gene>
    <name evidence="3" type="ORF">WJX81_001072</name>
</gene>
<dbReference type="AlphaFoldDB" id="A0AAW1RDA8"/>
<evidence type="ECO:0000313" key="4">
    <source>
        <dbReference type="Proteomes" id="UP001445335"/>
    </source>
</evidence>
<accession>A0AAW1RDA8</accession>
<evidence type="ECO:0000256" key="2">
    <source>
        <dbReference type="SAM" id="MobiDB-lite"/>
    </source>
</evidence>
<evidence type="ECO:0000313" key="3">
    <source>
        <dbReference type="EMBL" id="KAK9831847.1"/>
    </source>
</evidence>
<feature type="coiled-coil region" evidence="1">
    <location>
        <begin position="151"/>
        <end position="206"/>
    </location>
</feature>
<evidence type="ECO:0000256" key="1">
    <source>
        <dbReference type="SAM" id="Coils"/>
    </source>
</evidence>
<feature type="region of interest" description="Disordered" evidence="2">
    <location>
        <begin position="247"/>
        <end position="268"/>
    </location>
</feature>
<name>A0AAW1RDA8_9CHLO</name>
<proteinExistence type="predicted"/>
<reference evidence="3 4" key="1">
    <citation type="journal article" date="2024" name="Nat. Commun.">
        <title>Phylogenomics reveals the evolutionary origins of lichenization in chlorophyte algae.</title>
        <authorList>
            <person name="Puginier C."/>
            <person name="Libourel C."/>
            <person name="Otte J."/>
            <person name="Skaloud P."/>
            <person name="Haon M."/>
            <person name="Grisel S."/>
            <person name="Petersen M."/>
            <person name="Berrin J.G."/>
            <person name="Delaux P.M."/>
            <person name="Dal Grande F."/>
            <person name="Keller J."/>
        </authorList>
    </citation>
    <scope>NUCLEOTIDE SEQUENCE [LARGE SCALE GENOMIC DNA]</scope>
    <source>
        <strain evidence="3 4">SAG 245.80</strain>
    </source>
</reference>
<dbReference type="EMBL" id="JALJOU010000044">
    <property type="protein sequence ID" value="KAK9831847.1"/>
    <property type="molecule type" value="Genomic_DNA"/>
</dbReference>
<comment type="caution">
    <text evidence="3">The sequence shown here is derived from an EMBL/GenBank/DDBJ whole genome shotgun (WGS) entry which is preliminary data.</text>
</comment>
<organism evidence="3 4">
    <name type="scientific">Elliptochloris bilobata</name>
    <dbReference type="NCBI Taxonomy" id="381761"/>
    <lineage>
        <taxon>Eukaryota</taxon>
        <taxon>Viridiplantae</taxon>
        <taxon>Chlorophyta</taxon>
        <taxon>core chlorophytes</taxon>
        <taxon>Trebouxiophyceae</taxon>
        <taxon>Trebouxiophyceae incertae sedis</taxon>
        <taxon>Elliptochloris clade</taxon>
        <taxon>Elliptochloris</taxon>
    </lineage>
</organism>
<sequence length="268" mass="28737">MGSALEELEGLLMRTRAIEASLAAAPPLRCMGSGASQPRMPGAALKQPLAAKPITRRRCGVPRSPLEAALWQMADAEEAWAAERAAARREAEDLRKRNARLERELRQLQAARHYEASEAAALKAALRMRQTELDAALSKAAAARAADGSRAERLQQQLAEAMGDREELGALLSKALAQLEAASAAAQEREAAVATLEARVAVLETDHNDEAADGEQECARQGELLERLLGTQLDHNRARTQALREALSAHLEPDAGDAAELHGSSPAR</sequence>
<protein>
    <submittedName>
        <fullName evidence="3">Uncharacterized protein</fullName>
    </submittedName>
</protein>
<feature type="coiled-coil region" evidence="1">
    <location>
        <begin position="77"/>
        <end position="118"/>
    </location>
</feature>